<organism evidence="7 9">
    <name type="scientific">Shewanella xiamenensis</name>
    <dbReference type="NCBI Taxonomy" id="332186"/>
    <lineage>
        <taxon>Bacteria</taxon>
        <taxon>Pseudomonadati</taxon>
        <taxon>Pseudomonadota</taxon>
        <taxon>Gammaproteobacteria</taxon>
        <taxon>Alteromonadales</taxon>
        <taxon>Shewanellaceae</taxon>
        <taxon>Shewanella</taxon>
    </lineage>
</organism>
<keyword evidence="4 5" id="KW-0472">Membrane</keyword>
<keyword evidence="3 5" id="KW-1133">Transmembrane helix</keyword>
<comment type="caution">
    <text evidence="7">The sequence shown here is derived from an EMBL/GenBank/DDBJ whole genome shotgun (WGS) entry which is preliminary data.</text>
</comment>
<dbReference type="OrthoDB" id="9808930at2"/>
<dbReference type="RefSeq" id="WP_037423127.1">
    <property type="nucleotide sequence ID" value="NZ_AP025014.1"/>
</dbReference>
<dbReference type="AlphaFoldDB" id="A0A073KK49"/>
<evidence type="ECO:0000313" key="7">
    <source>
        <dbReference type="EMBL" id="MDV5391964.1"/>
    </source>
</evidence>
<proteinExistence type="predicted"/>
<feature type="transmembrane region" description="Helical" evidence="5">
    <location>
        <begin position="60"/>
        <end position="88"/>
    </location>
</feature>
<accession>A0A073KK49</accession>
<evidence type="ECO:0000313" key="8">
    <source>
        <dbReference type="Proteomes" id="UP001159075"/>
    </source>
</evidence>
<name>A0A073KK49_9GAMM</name>
<sequence length="118" mass="12960">MIESVTKSEKDFGLLVYASSLIGYLVPLGSILGPLILWLMKREESAFVDQCGRSCLNFKLSLLIYVIISGILAFVGIGFILLIILGILDLVCTILGIVKASEGQVYRYPLTIKFLSDN</sequence>
<dbReference type="Pfam" id="PF09685">
    <property type="entry name" value="MamF_MmsF"/>
    <property type="match status" value="1"/>
</dbReference>
<evidence type="ECO:0000256" key="5">
    <source>
        <dbReference type="SAM" id="Phobius"/>
    </source>
</evidence>
<evidence type="ECO:0000256" key="4">
    <source>
        <dbReference type="ARBA" id="ARBA00023136"/>
    </source>
</evidence>
<keyword evidence="2 5" id="KW-0812">Transmembrane</keyword>
<feature type="transmembrane region" description="Helical" evidence="5">
    <location>
        <begin position="12"/>
        <end position="39"/>
    </location>
</feature>
<keyword evidence="8" id="KW-1185">Reference proteome</keyword>
<evidence type="ECO:0000313" key="6">
    <source>
        <dbReference type="EMBL" id="MDI5832258.1"/>
    </source>
</evidence>
<protein>
    <submittedName>
        <fullName evidence="7">DUF4870 domain-containing protein</fullName>
    </submittedName>
</protein>
<dbReference type="EMBL" id="JAOTLW010000011">
    <property type="protein sequence ID" value="MDI5832258.1"/>
    <property type="molecule type" value="Genomic_DNA"/>
</dbReference>
<dbReference type="GeneID" id="75186933"/>
<reference evidence="6 8" key="1">
    <citation type="submission" date="2022-09" db="EMBL/GenBank/DDBJ databases">
        <title>The outer-membrane cytochrome OmcA is essential for infection of Shewanella oneidensis by a zebrafish-associated bacteriophage.</title>
        <authorList>
            <person name="Grenfell A.W."/>
            <person name="Intile P."/>
            <person name="Mcfarlane J."/>
            <person name="Leung D."/>
            <person name="Abdalla K."/>
            <person name="Wold M."/>
            <person name="Kees E."/>
            <person name="Gralnick J."/>
        </authorList>
    </citation>
    <scope>NUCLEOTIDE SEQUENCE [LARGE SCALE GENOMIC DNA]</scope>
    <source>
        <strain evidence="6 8">NF-5</strain>
    </source>
</reference>
<reference evidence="7" key="2">
    <citation type="submission" date="2023-05" db="EMBL/GenBank/DDBJ databases">
        <title>Colonisation of extended spectrum b-lactamase- and carbapenemase-producing bacteria on hospital surfaces from low- and middle-income countries.</title>
        <authorList>
            <person name="Nieto-Rosado M."/>
            <person name="Sands K."/>
            <person name="Iregbu K."/>
            <person name="Zahra R."/>
            <person name="Mazarati J.B."/>
            <person name="Mehtar S."/>
            <person name="Barnards-Group B."/>
            <person name="Walsh T.R."/>
        </authorList>
    </citation>
    <scope>NUCLEOTIDE SEQUENCE</scope>
    <source>
        <strain evidence="7">PP-E493</strain>
    </source>
</reference>
<dbReference type="Proteomes" id="UP001187859">
    <property type="component" value="Unassembled WGS sequence"/>
</dbReference>
<comment type="subcellular location">
    <subcellularLocation>
        <location evidence="1">Membrane</location>
        <topology evidence="1">Multi-pass membrane protein</topology>
    </subcellularLocation>
</comment>
<evidence type="ECO:0000256" key="1">
    <source>
        <dbReference type="ARBA" id="ARBA00004141"/>
    </source>
</evidence>
<gene>
    <name evidence="6" type="ORF">ODY93_11830</name>
    <name evidence="7" type="ORF">QM089_17300</name>
</gene>
<evidence type="ECO:0000313" key="9">
    <source>
        <dbReference type="Proteomes" id="UP001187859"/>
    </source>
</evidence>
<dbReference type="EMBL" id="JASGOQ010000001">
    <property type="protein sequence ID" value="MDV5391964.1"/>
    <property type="molecule type" value="Genomic_DNA"/>
</dbReference>
<dbReference type="InterPro" id="IPR019109">
    <property type="entry name" value="MamF_MmsF"/>
</dbReference>
<evidence type="ECO:0000256" key="3">
    <source>
        <dbReference type="ARBA" id="ARBA00022989"/>
    </source>
</evidence>
<evidence type="ECO:0000256" key="2">
    <source>
        <dbReference type="ARBA" id="ARBA00022692"/>
    </source>
</evidence>
<dbReference type="Proteomes" id="UP001159075">
    <property type="component" value="Unassembled WGS sequence"/>
</dbReference>